<dbReference type="Proteomes" id="UP001458880">
    <property type="component" value="Unassembled WGS sequence"/>
</dbReference>
<feature type="compositionally biased region" description="Polar residues" evidence="1">
    <location>
        <begin position="81"/>
        <end position="90"/>
    </location>
</feature>
<name>A0AAW1KL62_POPJA</name>
<organism evidence="2 3">
    <name type="scientific">Popillia japonica</name>
    <name type="common">Japanese beetle</name>
    <dbReference type="NCBI Taxonomy" id="7064"/>
    <lineage>
        <taxon>Eukaryota</taxon>
        <taxon>Metazoa</taxon>
        <taxon>Ecdysozoa</taxon>
        <taxon>Arthropoda</taxon>
        <taxon>Hexapoda</taxon>
        <taxon>Insecta</taxon>
        <taxon>Pterygota</taxon>
        <taxon>Neoptera</taxon>
        <taxon>Endopterygota</taxon>
        <taxon>Coleoptera</taxon>
        <taxon>Polyphaga</taxon>
        <taxon>Scarabaeiformia</taxon>
        <taxon>Scarabaeidae</taxon>
        <taxon>Rutelinae</taxon>
        <taxon>Popillia</taxon>
    </lineage>
</organism>
<keyword evidence="3" id="KW-1185">Reference proteome</keyword>
<evidence type="ECO:0000313" key="2">
    <source>
        <dbReference type="EMBL" id="KAK9719323.1"/>
    </source>
</evidence>
<evidence type="ECO:0000313" key="3">
    <source>
        <dbReference type="Proteomes" id="UP001458880"/>
    </source>
</evidence>
<protein>
    <submittedName>
        <fullName evidence="2">Uncharacterized protein</fullName>
    </submittedName>
</protein>
<reference evidence="2 3" key="1">
    <citation type="journal article" date="2024" name="BMC Genomics">
        <title>De novo assembly and annotation of Popillia japonica's genome with initial clues to its potential as an invasive pest.</title>
        <authorList>
            <person name="Cucini C."/>
            <person name="Boschi S."/>
            <person name="Funari R."/>
            <person name="Cardaioli E."/>
            <person name="Iannotti N."/>
            <person name="Marturano G."/>
            <person name="Paoli F."/>
            <person name="Bruttini M."/>
            <person name="Carapelli A."/>
            <person name="Frati F."/>
            <person name="Nardi F."/>
        </authorList>
    </citation>
    <scope>NUCLEOTIDE SEQUENCE [LARGE SCALE GENOMIC DNA]</scope>
    <source>
        <strain evidence="2">DMR45628</strain>
    </source>
</reference>
<dbReference type="AlphaFoldDB" id="A0AAW1KL62"/>
<comment type="caution">
    <text evidence="2">The sequence shown here is derived from an EMBL/GenBank/DDBJ whole genome shotgun (WGS) entry which is preliminary data.</text>
</comment>
<evidence type="ECO:0000256" key="1">
    <source>
        <dbReference type="SAM" id="MobiDB-lite"/>
    </source>
</evidence>
<sequence>MEQTWYWYHSSWLLPNSPPQAEHASVANIPSTIGGHSHGHHPINTNPNLHHPGMLHGEPGMHIGSLGGSHGLTPLNVSPGCGQTASQPQIKSDYGLTAL</sequence>
<feature type="region of interest" description="Disordered" evidence="1">
    <location>
        <begin position="29"/>
        <end position="99"/>
    </location>
</feature>
<proteinExistence type="predicted"/>
<dbReference type="EMBL" id="JASPKY010000221">
    <property type="protein sequence ID" value="KAK9719323.1"/>
    <property type="molecule type" value="Genomic_DNA"/>
</dbReference>
<gene>
    <name evidence="2" type="ORF">QE152_g22754</name>
</gene>
<accession>A0AAW1KL62</accession>